<keyword evidence="2" id="KW-1185">Reference proteome</keyword>
<gene>
    <name evidence="1" type="ORF">DFJ69_3482</name>
</gene>
<protein>
    <submittedName>
        <fullName evidence="1">Uncharacterized protein</fullName>
    </submittedName>
</protein>
<dbReference type="Proteomes" id="UP000256661">
    <property type="component" value="Unassembled WGS sequence"/>
</dbReference>
<reference evidence="1 2" key="1">
    <citation type="submission" date="2018-08" db="EMBL/GenBank/DDBJ databases">
        <title>Sequencing the genomes of 1000 actinobacteria strains.</title>
        <authorList>
            <person name="Klenk H.-P."/>
        </authorList>
    </citation>
    <scope>NUCLEOTIDE SEQUENCE [LARGE SCALE GENOMIC DNA]</scope>
    <source>
        <strain evidence="1 2">DSM 43927</strain>
    </source>
</reference>
<dbReference type="EMBL" id="QTTT01000001">
    <property type="protein sequence ID" value="REE98002.1"/>
    <property type="molecule type" value="Genomic_DNA"/>
</dbReference>
<accession>A0A3D9SPX0</accession>
<dbReference type="RefSeq" id="WP_116023511.1">
    <property type="nucleotide sequence ID" value="NZ_QTTT01000001.1"/>
</dbReference>
<organism evidence="1 2">
    <name type="scientific">Thermomonospora umbrina</name>
    <dbReference type="NCBI Taxonomy" id="111806"/>
    <lineage>
        <taxon>Bacteria</taxon>
        <taxon>Bacillati</taxon>
        <taxon>Actinomycetota</taxon>
        <taxon>Actinomycetes</taxon>
        <taxon>Streptosporangiales</taxon>
        <taxon>Thermomonosporaceae</taxon>
        <taxon>Thermomonospora</taxon>
    </lineage>
</organism>
<name>A0A3D9SPX0_9ACTN</name>
<evidence type="ECO:0000313" key="2">
    <source>
        <dbReference type="Proteomes" id="UP000256661"/>
    </source>
</evidence>
<sequence length="62" mass="6876">MDCRLHETRRHRYAEELLARLYVPPGPPDPTFLAALRDRLVAETPAAAATRRAGAPAPERPS</sequence>
<comment type="caution">
    <text evidence="1">The sequence shown here is derived from an EMBL/GenBank/DDBJ whole genome shotgun (WGS) entry which is preliminary data.</text>
</comment>
<dbReference type="AlphaFoldDB" id="A0A3D9SPX0"/>
<evidence type="ECO:0000313" key="1">
    <source>
        <dbReference type="EMBL" id="REE98002.1"/>
    </source>
</evidence>
<proteinExistence type="predicted"/>